<evidence type="ECO:0000259" key="12">
    <source>
        <dbReference type="Pfam" id="PF01225"/>
    </source>
</evidence>
<dbReference type="SUPFAM" id="SSF63418">
    <property type="entry name" value="MurE/MurF N-terminal domain"/>
    <property type="match status" value="1"/>
</dbReference>
<sequence>MSFLWTSSDMVAAMNGRPVGMLPEGISGISIDSRSVAAGDAFFAIKGDRFDGHDFASIAAANGARLMVVSEAKLPALGRVTAPMIVVDDVLEALADLGRAARARSTAKIIAVTGSVGKTTSKEMLRQVLSGCGEVHASAASFNNHWGVPLTLARMPESARFGIFEIGMNHPGEIRPLVGMVRPHGAIITTIAAAHLGNFRNLAEIAEAKAEIMEAIEPGGFVLLNRDNDRFAWLKKRATELGVSQIRSFGEHKQAHIRLLTCQLLPEQSNITVRLGNEDIDINVGAPGRHVVQNALAVLGAAWLAGAALDIVVPAFSRVQAAKGRGARHRLAIGAGSFTLIDESYNANPASMQAALQLLRDTPLQEGGRRIAVLGDMLEMGQFSEKLHRGLAGLLQEAGADLVCLAGPEMTHLVDELGDTLPVIYRDTAGAMAEYLVDAVSAGDVVMIKSSLGIGFGRVVKALLDKYPALPDSGRNT</sequence>
<evidence type="ECO:0000256" key="2">
    <source>
        <dbReference type="ARBA" id="ARBA00022598"/>
    </source>
</evidence>
<evidence type="ECO:0000256" key="8">
    <source>
        <dbReference type="ARBA" id="ARBA00023306"/>
    </source>
</evidence>
<dbReference type="InterPro" id="IPR004101">
    <property type="entry name" value="Mur_ligase_C"/>
</dbReference>
<evidence type="ECO:0000256" key="11">
    <source>
        <dbReference type="RuleBase" id="RU004136"/>
    </source>
</evidence>
<evidence type="ECO:0000313" key="15">
    <source>
        <dbReference type="EMBL" id="PWV99253.1"/>
    </source>
</evidence>
<dbReference type="UniPathway" id="UPA00219"/>
<keyword evidence="4 10" id="KW-0547">Nucleotide-binding</keyword>
<feature type="domain" description="Mur ligase N-terminal catalytic" evidence="12">
    <location>
        <begin position="26"/>
        <end position="100"/>
    </location>
</feature>
<dbReference type="InterPro" id="IPR013221">
    <property type="entry name" value="Mur_ligase_cen"/>
</dbReference>
<dbReference type="InterPro" id="IPR051046">
    <property type="entry name" value="MurCDEF_CellWall_CoF430Synth"/>
</dbReference>
<evidence type="ECO:0000313" key="16">
    <source>
        <dbReference type="Proteomes" id="UP000246352"/>
    </source>
</evidence>
<comment type="subcellular location">
    <subcellularLocation>
        <location evidence="10 11">Cytoplasm</location>
    </subcellularLocation>
</comment>
<feature type="binding site" evidence="10">
    <location>
        <begin position="114"/>
        <end position="120"/>
    </location>
    <ligand>
        <name>ATP</name>
        <dbReference type="ChEBI" id="CHEBI:30616"/>
    </ligand>
</feature>
<comment type="catalytic activity">
    <reaction evidence="10 11">
        <text>D-alanyl-D-alanine + UDP-N-acetyl-alpha-D-muramoyl-L-alanyl-gamma-D-glutamyl-meso-2,6-diaminopimelate + ATP = UDP-N-acetyl-alpha-D-muramoyl-L-alanyl-gamma-D-glutamyl-meso-2,6-diaminopimeloyl-D-alanyl-D-alanine + ADP + phosphate + H(+)</text>
        <dbReference type="Rhea" id="RHEA:28374"/>
        <dbReference type="ChEBI" id="CHEBI:15378"/>
        <dbReference type="ChEBI" id="CHEBI:30616"/>
        <dbReference type="ChEBI" id="CHEBI:43474"/>
        <dbReference type="ChEBI" id="CHEBI:57822"/>
        <dbReference type="ChEBI" id="CHEBI:61386"/>
        <dbReference type="ChEBI" id="CHEBI:83905"/>
        <dbReference type="ChEBI" id="CHEBI:456216"/>
        <dbReference type="EC" id="6.3.2.10"/>
    </reaction>
</comment>
<dbReference type="AlphaFoldDB" id="A0A317PMF3"/>
<comment type="similarity">
    <text evidence="10">Belongs to the MurCDEF family. MurF subfamily.</text>
</comment>
<dbReference type="Proteomes" id="UP000246352">
    <property type="component" value="Unassembled WGS sequence"/>
</dbReference>
<feature type="domain" description="Mur ligase central" evidence="14">
    <location>
        <begin position="112"/>
        <end position="302"/>
    </location>
</feature>
<dbReference type="Pfam" id="PF08245">
    <property type="entry name" value="Mur_ligase_M"/>
    <property type="match status" value="1"/>
</dbReference>
<dbReference type="GO" id="GO:0071555">
    <property type="term" value="P:cell wall organization"/>
    <property type="evidence" value="ECO:0007669"/>
    <property type="project" value="UniProtKB-KW"/>
</dbReference>
<dbReference type="InterPro" id="IPR000713">
    <property type="entry name" value="Mur_ligase_N"/>
</dbReference>
<evidence type="ECO:0000256" key="6">
    <source>
        <dbReference type="ARBA" id="ARBA00022960"/>
    </source>
</evidence>
<dbReference type="InterPro" id="IPR005863">
    <property type="entry name" value="UDP-N-AcMur_synth"/>
</dbReference>
<dbReference type="GO" id="GO:0005737">
    <property type="term" value="C:cytoplasm"/>
    <property type="evidence" value="ECO:0007669"/>
    <property type="project" value="UniProtKB-SubCell"/>
</dbReference>
<keyword evidence="7 10" id="KW-0573">Peptidoglycan synthesis</keyword>
<dbReference type="Gene3D" id="3.40.1190.10">
    <property type="entry name" value="Mur-like, catalytic domain"/>
    <property type="match status" value="1"/>
</dbReference>
<keyword evidence="3 10" id="KW-0132">Cell division</keyword>
<comment type="function">
    <text evidence="10 11">Involved in cell wall formation. Catalyzes the final step in the synthesis of UDP-N-acetylmuramoyl-pentapeptide, the precursor of murein.</text>
</comment>
<keyword evidence="2 10" id="KW-0436">Ligase</keyword>
<dbReference type="OrthoDB" id="9801978at2"/>
<evidence type="ECO:0000259" key="14">
    <source>
        <dbReference type="Pfam" id="PF08245"/>
    </source>
</evidence>
<evidence type="ECO:0000256" key="4">
    <source>
        <dbReference type="ARBA" id="ARBA00022741"/>
    </source>
</evidence>
<dbReference type="Pfam" id="PF02875">
    <property type="entry name" value="Mur_ligase_C"/>
    <property type="match status" value="1"/>
</dbReference>
<comment type="caution">
    <text evidence="15">The sequence shown here is derived from an EMBL/GenBank/DDBJ whole genome shotgun (WGS) entry which is preliminary data.</text>
</comment>
<organism evidence="15 16">
    <name type="scientific">Hoeflea marina</name>
    <dbReference type="NCBI Taxonomy" id="274592"/>
    <lineage>
        <taxon>Bacteria</taxon>
        <taxon>Pseudomonadati</taxon>
        <taxon>Pseudomonadota</taxon>
        <taxon>Alphaproteobacteria</taxon>
        <taxon>Hyphomicrobiales</taxon>
        <taxon>Rhizobiaceae</taxon>
        <taxon>Hoeflea</taxon>
    </lineage>
</organism>
<dbReference type="GO" id="GO:0008766">
    <property type="term" value="F:UDP-N-acetylmuramoylalanyl-D-glutamyl-2,6-diaminopimelate-D-alanyl-D-alanine ligase activity"/>
    <property type="evidence" value="ECO:0007669"/>
    <property type="project" value="RHEA"/>
</dbReference>
<dbReference type="Gene3D" id="3.40.1390.10">
    <property type="entry name" value="MurE/MurF, N-terminal domain"/>
    <property type="match status" value="1"/>
</dbReference>
<dbReference type="Pfam" id="PF01225">
    <property type="entry name" value="Mur_ligase"/>
    <property type="match status" value="1"/>
</dbReference>
<dbReference type="EC" id="6.3.2.10" evidence="10 11"/>
<keyword evidence="5 10" id="KW-0067">ATP-binding</keyword>
<keyword evidence="9 10" id="KW-0961">Cell wall biogenesis/degradation</keyword>
<dbReference type="GO" id="GO:0009252">
    <property type="term" value="P:peptidoglycan biosynthetic process"/>
    <property type="evidence" value="ECO:0007669"/>
    <property type="project" value="UniProtKB-UniRule"/>
</dbReference>
<dbReference type="EMBL" id="QGTR01000004">
    <property type="protein sequence ID" value="PWV99253.1"/>
    <property type="molecule type" value="Genomic_DNA"/>
</dbReference>
<evidence type="ECO:0000256" key="1">
    <source>
        <dbReference type="ARBA" id="ARBA00022490"/>
    </source>
</evidence>
<reference evidence="15 16" key="1">
    <citation type="submission" date="2018-05" db="EMBL/GenBank/DDBJ databases">
        <title>Genomic Encyclopedia of Type Strains, Phase IV (KMG-IV): sequencing the most valuable type-strain genomes for metagenomic binning, comparative biology and taxonomic classification.</title>
        <authorList>
            <person name="Goeker M."/>
        </authorList>
    </citation>
    <scope>NUCLEOTIDE SEQUENCE [LARGE SCALE GENOMIC DNA]</scope>
    <source>
        <strain evidence="15 16">DSM 16791</strain>
    </source>
</reference>
<dbReference type="InterPro" id="IPR036565">
    <property type="entry name" value="Mur-like_cat_sf"/>
</dbReference>
<name>A0A317PMF3_9HYPH</name>
<comment type="pathway">
    <text evidence="10 11">Cell wall biogenesis; peptidoglycan biosynthesis.</text>
</comment>
<dbReference type="GO" id="GO:0005524">
    <property type="term" value="F:ATP binding"/>
    <property type="evidence" value="ECO:0007669"/>
    <property type="project" value="UniProtKB-UniRule"/>
</dbReference>
<gene>
    <name evidence="10" type="primary">murF</name>
    <name evidence="15" type="ORF">DFR52_104546</name>
</gene>
<dbReference type="GO" id="GO:0047480">
    <property type="term" value="F:UDP-N-acetylmuramoyl-tripeptide-D-alanyl-D-alanine ligase activity"/>
    <property type="evidence" value="ECO:0007669"/>
    <property type="project" value="UniProtKB-UniRule"/>
</dbReference>
<proteinExistence type="inferred from homology"/>
<dbReference type="GO" id="GO:0051301">
    <property type="term" value="P:cell division"/>
    <property type="evidence" value="ECO:0007669"/>
    <property type="project" value="UniProtKB-KW"/>
</dbReference>
<dbReference type="Gene3D" id="3.90.190.20">
    <property type="entry name" value="Mur ligase, C-terminal domain"/>
    <property type="match status" value="1"/>
</dbReference>
<dbReference type="NCBIfam" id="TIGR01143">
    <property type="entry name" value="murF"/>
    <property type="match status" value="1"/>
</dbReference>
<evidence type="ECO:0000256" key="5">
    <source>
        <dbReference type="ARBA" id="ARBA00022840"/>
    </source>
</evidence>
<dbReference type="InterPro" id="IPR035911">
    <property type="entry name" value="MurE/MurF_N"/>
</dbReference>
<dbReference type="RefSeq" id="WP_110033382.1">
    <property type="nucleotide sequence ID" value="NZ_QGTR01000004.1"/>
</dbReference>
<dbReference type="SUPFAM" id="SSF53244">
    <property type="entry name" value="MurD-like peptide ligases, peptide-binding domain"/>
    <property type="match status" value="1"/>
</dbReference>
<evidence type="ECO:0000259" key="13">
    <source>
        <dbReference type="Pfam" id="PF02875"/>
    </source>
</evidence>
<keyword evidence="1 10" id="KW-0963">Cytoplasm</keyword>
<keyword evidence="16" id="KW-1185">Reference proteome</keyword>
<dbReference type="InterPro" id="IPR036615">
    <property type="entry name" value="Mur_ligase_C_dom_sf"/>
</dbReference>
<dbReference type="SUPFAM" id="SSF53623">
    <property type="entry name" value="MurD-like peptide ligases, catalytic domain"/>
    <property type="match status" value="1"/>
</dbReference>
<keyword evidence="8 10" id="KW-0131">Cell cycle</keyword>
<accession>A0A317PMF3</accession>
<evidence type="ECO:0000256" key="7">
    <source>
        <dbReference type="ARBA" id="ARBA00022984"/>
    </source>
</evidence>
<dbReference type="GO" id="GO:0008360">
    <property type="term" value="P:regulation of cell shape"/>
    <property type="evidence" value="ECO:0007669"/>
    <property type="project" value="UniProtKB-KW"/>
</dbReference>
<evidence type="ECO:0000256" key="3">
    <source>
        <dbReference type="ARBA" id="ARBA00022618"/>
    </source>
</evidence>
<dbReference type="PANTHER" id="PTHR43024">
    <property type="entry name" value="UDP-N-ACETYLMURAMOYL-TRIPEPTIDE--D-ALANYL-D-ALANINE LIGASE"/>
    <property type="match status" value="1"/>
</dbReference>
<evidence type="ECO:0000256" key="10">
    <source>
        <dbReference type="HAMAP-Rule" id="MF_02019"/>
    </source>
</evidence>
<feature type="domain" description="Mur ligase C-terminal" evidence="13">
    <location>
        <begin position="336"/>
        <end position="451"/>
    </location>
</feature>
<evidence type="ECO:0000256" key="9">
    <source>
        <dbReference type="ARBA" id="ARBA00023316"/>
    </source>
</evidence>
<protein>
    <recommendedName>
        <fullName evidence="10 11">UDP-N-acetylmuramoyl-tripeptide--D-alanyl-D-alanine ligase</fullName>
        <ecNumber evidence="10 11">6.3.2.10</ecNumber>
    </recommendedName>
    <alternativeName>
        <fullName evidence="10">D-alanyl-D-alanine-adding enzyme</fullName>
    </alternativeName>
</protein>
<dbReference type="HAMAP" id="MF_02019">
    <property type="entry name" value="MurF"/>
    <property type="match status" value="1"/>
</dbReference>
<keyword evidence="6 10" id="KW-0133">Cell shape</keyword>
<dbReference type="NCBIfam" id="NF010693">
    <property type="entry name" value="PRK14093.1"/>
    <property type="match status" value="1"/>
</dbReference>
<dbReference type="PANTHER" id="PTHR43024:SF1">
    <property type="entry name" value="UDP-N-ACETYLMURAMOYL-TRIPEPTIDE--D-ALANYL-D-ALANINE LIGASE"/>
    <property type="match status" value="1"/>
</dbReference>